<dbReference type="STRING" id="28134.SAMN05444288_1200"/>
<dbReference type="eggNOG" id="COG2706">
    <property type="taxonomic scope" value="Bacteria"/>
</dbReference>
<dbReference type="PANTHER" id="PTHR30344:SF1">
    <property type="entry name" value="6-PHOSPHOGLUCONOLACTONASE"/>
    <property type="match status" value="1"/>
</dbReference>
<keyword evidence="2" id="KW-0119">Carbohydrate metabolism</keyword>
<evidence type="ECO:0008006" key="5">
    <source>
        <dbReference type="Google" id="ProtNLM"/>
    </source>
</evidence>
<evidence type="ECO:0000313" key="4">
    <source>
        <dbReference type="Proteomes" id="UP000005580"/>
    </source>
</evidence>
<dbReference type="SUPFAM" id="SSF51004">
    <property type="entry name" value="C-terminal (heme d1) domain of cytochrome cd1-nitrite reductase"/>
    <property type="match status" value="1"/>
</dbReference>
<protein>
    <recommendedName>
        <fullName evidence="5">6-phosphogluconolactonase</fullName>
    </recommendedName>
</protein>
<accession>E7RT94</accession>
<dbReference type="AlphaFoldDB" id="E7RT94"/>
<dbReference type="GO" id="GO:0017057">
    <property type="term" value="F:6-phosphogluconolactonase activity"/>
    <property type="evidence" value="ECO:0007669"/>
    <property type="project" value="TreeGrafter"/>
</dbReference>
<comment type="similarity">
    <text evidence="1">Belongs to the cycloisomerase 2 family.</text>
</comment>
<comment type="caution">
    <text evidence="3">The sequence shown here is derived from an EMBL/GenBank/DDBJ whole genome shotgun (WGS) entry which is preliminary data.</text>
</comment>
<evidence type="ECO:0000313" key="3">
    <source>
        <dbReference type="EMBL" id="EFZ35900.1"/>
    </source>
</evidence>
<dbReference type="FunFam" id="2.130.10.10:FF:000306">
    <property type="entry name" value="3-carboxymuconate cyclase"/>
    <property type="match status" value="1"/>
</dbReference>
<dbReference type="Gene3D" id="2.130.10.10">
    <property type="entry name" value="YVTN repeat-like/Quinoprotein amine dehydrogenase"/>
    <property type="match status" value="1"/>
</dbReference>
<dbReference type="RefSeq" id="WP_004370161.1">
    <property type="nucleotide sequence ID" value="NZ_GL833119.1"/>
</dbReference>
<keyword evidence="2" id="KW-0313">Glucose metabolism</keyword>
<dbReference type="PANTHER" id="PTHR30344">
    <property type="entry name" value="6-PHOSPHOGLUCONOLACTONASE-RELATED"/>
    <property type="match status" value="1"/>
</dbReference>
<sequence length="367" mass="40478">MKARLIIALSALFLPLMGIRAQENLKLIVGTYTDGTSKGIYSFDFNQHSGTVKALHSLNIENPSYLTLSKDGNHIYAVSEKNDTTATVSTVKFDKHTGAMQLINTQRTYGEDPCYIATNGKIVLTANYSGGSMSIFPLNAEGILQPMSRQIKGGIGGPDADRQAIPHIHCTRFAPNGKHIYATDFSADRLLQIEIKKDKSTLGKAKILVKVPRDSGPRHIEYSSDGRFLYIMSELSGNVTVFDLQNKNKKMLQEIQSDEVNARGGADIHISPDGRFLYSSNRLKNDGIAIFKVNTETGMLTKVGYQLTGMHPRNFNITPNGKFLLCACRDSNIIQVFEINRSTGLLTDTHHDIHVDKPVCIAFCSGH</sequence>
<dbReference type="EMBL" id="AEPE02000006">
    <property type="protein sequence ID" value="EFZ35900.1"/>
    <property type="molecule type" value="Genomic_DNA"/>
</dbReference>
<dbReference type="InterPro" id="IPR011048">
    <property type="entry name" value="Haem_d1_sf"/>
</dbReference>
<gene>
    <name evidence="3" type="ORF">HMPREF0663_11967</name>
</gene>
<dbReference type="GO" id="GO:0005829">
    <property type="term" value="C:cytosol"/>
    <property type="evidence" value="ECO:0007669"/>
    <property type="project" value="TreeGrafter"/>
</dbReference>
<dbReference type="Proteomes" id="UP000005580">
    <property type="component" value="Unassembled WGS sequence"/>
</dbReference>
<reference evidence="3" key="1">
    <citation type="submission" date="2011-01" db="EMBL/GenBank/DDBJ databases">
        <authorList>
            <person name="Muzny D."/>
            <person name="Qin X."/>
            <person name="Buhay C."/>
            <person name="Dugan-Rocha S."/>
            <person name="Ding Y."/>
            <person name="Chen G."/>
            <person name="Hawes A."/>
            <person name="Holder M."/>
            <person name="Jhangiani S."/>
            <person name="Johnson A."/>
            <person name="Khan Z."/>
            <person name="Li Z."/>
            <person name="Liu W."/>
            <person name="Liu X."/>
            <person name="Perez L."/>
            <person name="Shen H."/>
            <person name="Wang Q."/>
            <person name="Watt J."/>
            <person name="Xi L."/>
            <person name="Xin Y."/>
            <person name="Zhou J."/>
            <person name="Deng J."/>
            <person name="Jiang H."/>
            <person name="Liu Y."/>
            <person name="Qu J."/>
            <person name="Song X.-Z."/>
            <person name="Zhang L."/>
            <person name="Villasana D."/>
            <person name="Johnson A."/>
            <person name="Liu J."/>
            <person name="Liyanage D."/>
            <person name="Lorensuhewa L."/>
            <person name="Robinson T."/>
            <person name="Song A."/>
            <person name="Song B.-B."/>
            <person name="Dinh H."/>
            <person name="Thornton R."/>
            <person name="Coyle M."/>
            <person name="Francisco L."/>
            <person name="Jackson L."/>
            <person name="Javaid M."/>
            <person name="Korchina V."/>
            <person name="Kovar C."/>
            <person name="Mata R."/>
            <person name="Mathew T."/>
            <person name="Ngo R."/>
            <person name="Nguyen L."/>
            <person name="Nguyen N."/>
            <person name="Okwuonu G."/>
            <person name="Ongeri F."/>
            <person name="Pham C."/>
            <person name="Simmons D."/>
            <person name="Wilczek-Boney K."/>
            <person name="Hale W."/>
            <person name="Jakkamsetti A."/>
            <person name="Pham P."/>
            <person name="Ruth R."/>
            <person name="San Lucas F."/>
            <person name="Warren J."/>
            <person name="Zhang J."/>
            <person name="Zhao Z."/>
            <person name="Zhou C."/>
            <person name="Zhu D."/>
            <person name="Lee S."/>
            <person name="Bess C."/>
            <person name="Blankenburg K."/>
            <person name="Forbes L."/>
            <person name="Fu Q."/>
            <person name="Gubbala S."/>
            <person name="Hirani K."/>
            <person name="Jayaseelan J.C."/>
            <person name="Lara F."/>
            <person name="Munidasa M."/>
            <person name="Palculict T."/>
            <person name="Patil S."/>
            <person name="Pu L.-L."/>
            <person name="Saada N."/>
            <person name="Tang L."/>
            <person name="Weissenberger G."/>
            <person name="Zhu Y."/>
            <person name="Hemphill L."/>
            <person name="Shang Y."/>
            <person name="Youmans B."/>
            <person name="Ayvaz T."/>
            <person name="Ross M."/>
            <person name="Santibanez J."/>
            <person name="Aqrawi P."/>
            <person name="Gross S."/>
            <person name="Joshi V."/>
            <person name="Fowler G."/>
            <person name="Nazareth L."/>
            <person name="Reid J."/>
            <person name="Worley K."/>
            <person name="Petrosino J."/>
            <person name="Highlander S."/>
            <person name="Gibbs R."/>
        </authorList>
    </citation>
    <scope>NUCLEOTIDE SEQUENCE [LARGE SCALE GENOMIC DNA]</scope>
    <source>
        <strain evidence="3">ATCC 33269</strain>
    </source>
</reference>
<dbReference type="HOGENOM" id="CLU_038716_3_0_10"/>
<keyword evidence="4" id="KW-1185">Reference proteome</keyword>
<dbReference type="GO" id="GO:0006006">
    <property type="term" value="P:glucose metabolic process"/>
    <property type="evidence" value="ECO:0007669"/>
    <property type="project" value="UniProtKB-KW"/>
</dbReference>
<dbReference type="InterPro" id="IPR019405">
    <property type="entry name" value="Lactonase_7-beta_prop"/>
</dbReference>
<dbReference type="InterPro" id="IPR050282">
    <property type="entry name" value="Cycloisomerase_2"/>
</dbReference>
<dbReference type="InterPro" id="IPR015943">
    <property type="entry name" value="WD40/YVTN_repeat-like_dom_sf"/>
</dbReference>
<proteinExistence type="inferred from homology"/>
<evidence type="ECO:0000256" key="2">
    <source>
        <dbReference type="ARBA" id="ARBA00022526"/>
    </source>
</evidence>
<organism evidence="3 4">
    <name type="scientific">Hoylesella oralis ATCC 33269</name>
    <dbReference type="NCBI Taxonomy" id="873533"/>
    <lineage>
        <taxon>Bacteria</taxon>
        <taxon>Pseudomonadati</taxon>
        <taxon>Bacteroidota</taxon>
        <taxon>Bacteroidia</taxon>
        <taxon>Bacteroidales</taxon>
        <taxon>Prevotellaceae</taxon>
        <taxon>Hoylesella</taxon>
    </lineage>
</organism>
<dbReference type="Pfam" id="PF10282">
    <property type="entry name" value="Lactonase"/>
    <property type="match status" value="1"/>
</dbReference>
<name>E7RT94_9BACT</name>
<evidence type="ECO:0000256" key="1">
    <source>
        <dbReference type="ARBA" id="ARBA00005564"/>
    </source>
</evidence>